<keyword evidence="2" id="KW-1133">Transmembrane helix</keyword>
<organism evidence="3 4">
    <name type="scientific">Nyssa sinensis</name>
    <dbReference type="NCBI Taxonomy" id="561372"/>
    <lineage>
        <taxon>Eukaryota</taxon>
        <taxon>Viridiplantae</taxon>
        <taxon>Streptophyta</taxon>
        <taxon>Embryophyta</taxon>
        <taxon>Tracheophyta</taxon>
        <taxon>Spermatophyta</taxon>
        <taxon>Magnoliopsida</taxon>
        <taxon>eudicotyledons</taxon>
        <taxon>Gunneridae</taxon>
        <taxon>Pentapetalae</taxon>
        <taxon>asterids</taxon>
        <taxon>Cornales</taxon>
        <taxon>Nyssaceae</taxon>
        <taxon>Nyssa</taxon>
    </lineage>
</organism>
<evidence type="ECO:0000256" key="1">
    <source>
        <dbReference type="SAM" id="MobiDB-lite"/>
    </source>
</evidence>
<dbReference type="Pfam" id="PF13855">
    <property type="entry name" value="LRR_8"/>
    <property type="match status" value="1"/>
</dbReference>
<evidence type="ECO:0008006" key="5">
    <source>
        <dbReference type="Google" id="ProtNLM"/>
    </source>
</evidence>
<keyword evidence="2" id="KW-0812">Transmembrane</keyword>
<evidence type="ECO:0000313" key="4">
    <source>
        <dbReference type="Proteomes" id="UP000325577"/>
    </source>
</evidence>
<dbReference type="PANTHER" id="PTHR45631:SF181">
    <property type="entry name" value="RECEPTOR-LIKE PROTEIN 4"/>
    <property type="match status" value="1"/>
</dbReference>
<keyword evidence="4" id="KW-1185">Reference proteome</keyword>
<dbReference type="EMBL" id="CM018049">
    <property type="protein sequence ID" value="KAA8519755.1"/>
    <property type="molecule type" value="Genomic_DNA"/>
</dbReference>
<evidence type="ECO:0000313" key="3">
    <source>
        <dbReference type="EMBL" id="KAA8519755.1"/>
    </source>
</evidence>
<accession>A0A5J4ZMA0</accession>
<dbReference type="SUPFAM" id="SSF52058">
    <property type="entry name" value="L domain-like"/>
    <property type="match status" value="1"/>
</dbReference>
<dbReference type="PANTHER" id="PTHR45631">
    <property type="entry name" value="OS07G0107800 PROTEIN-RELATED"/>
    <property type="match status" value="1"/>
</dbReference>
<sequence length="269" mass="29681">MLGWSTFQMFIEFLPKWPHSFILVRALQRLKRALGLPLRFGWNGDPCVPQQHPWSGADCQFDRTSSKWVIDGLDLDNQGLRGFLPNDISQLRHLQSINFRGNSIHGAIPSSLGTITSLETLDLSYNFFNGSIPETLGQLTSLQRLNLNGNSLSGRVPAALGGRLLHRASFNFTDNAGLCGIPGLPKCGPNLSTGAKIGIGLGACVALLLIFTCLMCWWKRRQNILRVQRIAARDAPYAKARTNSSRDMQMTRHQENARTAAENGPSLLA</sequence>
<protein>
    <recommendedName>
        <fullName evidence="5">Leucine-rich repeat-containing N-terminal plant-type domain-containing protein</fullName>
    </recommendedName>
</protein>
<feature type="transmembrane region" description="Helical" evidence="2">
    <location>
        <begin position="197"/>
        <end position="218"/>
    </location>
</feature>
<dbReference type="Proteomes" id="UP000325577">
    <property type="component" value="Linkage Group LG6"/>
</dbReference>
<dbReference type="FunFam" id="3.80.10.10:FF:000135">
    <property type="entry name" value="Putative LRR receptor-like serine/threonine-protein kinase"/>
    <property type="match status" value="1"/>
</dbReference>
<name>A0A5J4ZMA0_9ASTE</name>
<feature type="region of interest" description="Disordered" evidence="1">
    <location>
        <begin position="241"/>
        <end position="269"/>
    </location>
</feature>
<dbReference type="Gene3D" id="3.80.10.10">
    <property type="entry name" value="Ribonuclease Inhibitor"/>
    <property type="match status" value="1"/>
</dbReference>
<reference evidence="3 4" key="1">
    <citation type="submission" date="2019-09" db="EMBL/GenBank/DDBJ databases">
        <title>A chromosome-level genome assembly of the Chinese tupelo Nyssa sinensis.</title>
        <authorList>
            <person name="Yang X."/>
            <person name="Kang M."/>
            <person name="Yang Y."/>
            <person name="Xiong H."/>
            <person name="Wang M."/>
            <person name="Zhang Z."/>
            <person name="Wang Z."/>
            <person name="Wu H."/>
            <person name="Ma T."/>
            <person name="Liu J."/>
            <person name="Xi Z."/>
        </authorList>
    </citation>
    <scope>NUCLEOTIDE SEQUENCE [LARGE SCALE GENOMIC DNA]</scope>
    <source>
        <strain evidence="3">J267</strain>
        <tissue evidence="3">Leaf</tissue>
    </source>
</reference>
<dbReference type="OrthoDB" id="1933606at2759"/>
<dbReference type="InterPro" id="IPR001611">
    <property type="entry name" value="Leu-rich_rpt"/>
</dbReference>
<dbReference type="InterPro" id="IPR032675">
    <property type="entry name" value="LRR_dom_sf"/>
</dbReference>
<dbReference type="AlphaFoldDB" id="A0A5J4ZMA0"/>
<keyword evidence="2" id="KW-0472">Membrane</keyword>
<gene>
    <name evidence="3" type="ORF">F0562_014011</name>
</gene>
<evidence type="ECO:0000256" key="2">
    <source>
        <dbReference type="SAM" id="Phobius"/>
    </source>
</evidence>
<proteinExistence type="predicted"/>